<dbReference type="Proteomes" id="UP000239698">
    <property type="component" value="Unassembled WGS sequence"/>
</dbReference>
<evidence type="ECO:0000313" key="6">
    <source>
        <dbReference type="EMBL" id="PPF14549.1"/>
    </source>
</evidence>
<dbReference type="RefSeq" id="WP_104248880.1">
    <property type="nucleotide sequence ID" value="NZ_PSUD01000011.1"/>
</dbReference>
<dbReference type="EMBL" id="PSUL01000010">
    <property type="protein sequence ID" value="PPF14549.1"/>
    <property type="molecule type" value="Genomic_DNA"/>
</dbReference>
<sequence length="290" mass="31510">MQLGIHFMNFTLPGGSPGIAPILAKTARTAEDIGCAWFTLMDHYFQMEHFATSEDPMLEGYTALGFVAGRTERMRLGLLVTGVTYRHPGLLAKIVTTLDVLSGGRAMLGIGAAWYEREHLGLGVPYPPLKERFERLEETLRICRQMWSEDDGPFEGTHYRLAETLNHPVPIQQPGPPILIGGGGERKTLRLVAQYGDACNLFGTGADDVAHKLDVLKRHCDELGRDYAAITKSITGGGDPIGDPDGFVRAMEQYAALGIDHVQLAPAGPDPEAYVARLGEGVIERVAALS</sequence>
<evidence type="ECO:0000256" key="4">
    <source>
        <dbReference type="ARBA" id="ARBA00023033"/>
    </source>
</evidence>
<evidence type="ECO:0000256" key="2">
    <source>
        <dbReference type="ARBA" id="ARBA00022643"/>
    </source>
</evidence>
<dbReference type="Proteomes" id="UP000237881">
    <property type="component" value="Unassembled WGS sequence"/>
</dbReference>
<dbReference type="AlphaFoldDB" id="A0ABD6WA78"/>
<evidence type="ECO:0000313" key="8">
    <source>
        <dbReference type="Proteomes" id="UP000237881"/>
    </source>
</evidence>
<dbReference type="InterPro" id="IPR036661">
    <property type="entry name" value="Luciferase-like_sf"/>
</dbReference>
<accession>A0ABD6WA78</accession>
<dbReference type="InterPro" id="IPR050172">
    <property type="entry name" value="SsuD_RutA_monooxygenase"/>
</dbReference>
<gene>
    <name evidence="6" type="ORF">C5C04_06210</name>
    <name evidence="7" type="ORF">C5C40_06340</name>
</gene>
<proteinExistence type="predicted"/>
<keyword evidence="1" id="KW-0285">Flavoprotein</keyword>
<keyword evidence="4" id="KW-0503">Monooxygenase</keyword>
<comment type="caution">
    <text evidence="6">The sequence shown here is derived from an EMBL/GenBank/DDBJ whole genome shotgun (WGS) entry which is preliminary data.</text>
</comment>
<keyword evidence="2" id="KW-0288">FMN</keyword>
<dbReference type="PANTHER" id="PTHR42847">
    <property type="entry name" value="ALKANESULFONATE MONOOXYGENASE"/>
    <property type="match status" value="1"/>
</dbReference>
<dbReference type="Gene3D" id="3.20.20.30">
    <property type="entry name" value="Luciferase-like domain"/>
    <property type="match status" value="1"/>
</dbReference>
<protein>
    <submittedName>
        <fullName evidence="6">LLM class F420-dependent oxidoreductase</fullName>
    </submittedName>
</protein>
<dbReference type="SUPFAM" id="SSF51679">
    <property type="entry name" value="Bacterial luciferase-like"/>
    <property type="match status" value="1"/>
</dbReference>
<evidence type="ECO:0000313" key="9">
    <source>
        <dbReference type="Proteomes" id="UP000239698"/>
    </source>
</evidence>
<evidence type="ECO:0000313" key="7">
    <source>
        <dbReference type="EMBL" id="PPH77803.1"/>
    </source>
</evidence>
<dbReference type="InterPro" id="IPR011251">
    <property type="entry name" value="Luciferase-like_dom"/>
</dbReference>
<keyword evidence="3" id="KW-0560">Oxidoreductase</keyword>
<keyword evidence="9" id="KW-1185">Reference proteome</keyword>
<evidence type="ECO:0000259" key="5">
    <source>
        <dbReference type="Pfam" id="PF00296"/>
    </source>
</evidence>
<dbReference type="Pfam" id="PF00296">
    <property type="entry name" value="Bac_luciferase"/>
    <property type="match status" value="1"/>
</dbReference>
<dbReference type="NCBIfam" id="TIGR03560">
    <property type="entry name" value="F420_Rv1855c"/>
    <property type="match status" value="1"/>
</dbReference>
<dbReference type="InterPro" id="IPR019952">
    <property type="entry name" value="F420_OxRdatse_Rv1855c_pred"/>
</dbReference>
<feature type="domain" description="Luciferase-like" evidence="5">
    <location>
        <begin position="22"/>
        <end position="233"/>
    </location>
</feature>
<evidence type="ECO:0000256" key="3">
    <source>
        <dbReference type="ARBA" id="ARBA00023002"/>
    </source>
</evidence>
<dbReference type="EMBL" id="PSVT01000009">
    <property type="protein sequence ID" value="PPH77803.1"/>
    <property type="molecule type" value="Genomic_DNA"/>
</dbReference>
<reference evidence="8 9" key="1">
    <citation type="submission" date="2018-02" db="EMBL/GenBank/DDBJ databases">
        <title>Bacteriophage NCPPB3778 and a type I-E CRISPR drive the evolution of the US Biological Select Agent, Rathayibacter toxicus.</title>
        <authorList>
            <person name="Davis E.W.II."/>
            <person name="Tabima J.F."/>
            <person name="Weisberg A.J."/>
            <person name="Lopes L.D."/>
            <person name="Wiseman M.S."/>
            <person name="Wiseman M.S."/>
            <person name="Pupko T."/>
            <person name="Belcher M.S."/>
            <person name="Sechler A.J."/>
            <person name="Tancos M.A."/>
            <person name="Schroeder B.K."/>
            <person name="Murray T.D."/>
            <person name="Luster D.G."/>
            <person name="Schneider W.L."/>
            <person name="Rogers E."/>
            <person name="Andreote F.D."/>
            <person name="Grunwald N.J."/>
            <person name="Putnam M.L."/>
            <person name="Chang J.H."/>
        </authorList>
    </citation>
    <scope>NUCLEOTIDE SEQUENCE [LARGE SCALE GENOMIC DNA]</scope>
    <source>
        <strain evidence="7 9">AY1D6</strain>
        <strain evidence="6 8">AY1I9</strain>
    </source>
</reference>
<organism evidence="6 8">
    <name type="scientific">Rathayibacter rathayi</name>
    <name type="common">Corynebacterium rathayi</name>
    <dbReference type="NCBI Taxonomy" id="33887"/>
    <lineage>
        <taxon>Bacteria</taxon>
        <taxon>Bacillati</taxon>
        <taxon>Actinomycetota</taxon>
        <taxon>Actinomycetes</taxon>
        <taxon>Micrococcales</taxon>
        <taxon>Microbacteriaceae</taxon>
        <taxon>Rathayibacter</taxon>
    </lineage>
</organism>
<name>A0ABD6WA78_RATRA</name>
<dbReference type="GO" id="GO:0004497">
    <property type="term" value="F:monooxygenase activity"/>
    <property type="evidence" value="ECO:0007669"/>
    <property type="project" value="UniProtKB-KW"/>
</dbReference>
<evidence type="ECO:0000256" key="1">
    <source>
        <dbReference type="ARBA" id="ARBA00022630"/>
    </source>
</evidence>
<dbReference type="PANTHER" id="PTHR42847:SF8">
    <property type="entry name" value="CONSERVED PROTEIN"/>
    <property type="match status" value="1"/>
</dbReference>